<dbReference type="EMBL" id="JAFIMR010000005">
    <property type="protein sequence ID" value="KAI1878789.1"/>
    <property type="molecule type" value="Genomic_DNA"/>
</dbReference>
<comment type="similarity">
    <text evidence="3 10">Belongs to the glycosyl hydrolase 75 family.</text>
</comment>
<comment type="function">
    <text evidence="10">Chitosanase catalyzing the endo-type cleavage of chitosan, the deacylated form of chitin. Chitosanase may be crucial in the degradation of the deacetylated portion of chitin in the fungal cell wall.</text>
</comment>
<protein>
    <recommendedName>
        <fullName evidence="10">Endo-chitosanase</fullName>
        <ecNumber evidence="10">3.2.1.132</ecNumber>
    </recommendedName>
</protein>
<evidence type="ECO:0000256" key="10">
    <source>
        <dbReference type="RuleBase" id="RU361208"/>
    </source>
</evidence>
<dbReference type="GO" id="GO:0016977">
    <property type="term" value="F:chitosanase activity"/>
    <property type="evidence" value="ECO:0007669"/>
    <property type="project" value="UniProtKB-EC"/>
</dbReference>
<keyword evidence="8 10" id="KW-0326">Glycosidase</keyword>
<dbReference type="InterPro" id="IPR009939">
    <property type="entry name" value="Chitosanase_fungal"/>
</dbReference>
<evidence type="ECO:0000256" key="5">
    <source>
        <dbReference type="ARBA" id="ARBA00022729"/>
    </source>
</evidence>
<organism evidence="11 12">
    <name type="scientific">Neoarthrinium moseri</name>
    <dbReference type="NCBI Taxonomy" id="1658444"/>
    <lineage>
        <taxon>Eukaryota</taxon>
        <taxon>Fungi</taxon>
        <taxon>Dikarya</taxon>
        <taxon>Ascomycota</taxon>
        <taxon>Pezizomycotina</taxon>
        <taxon>Sordariomycetes</taxon>
        <taxon>Xylariomycetidae</taxon>
        <taxon>Amphisphaeriales</taxon>
        <taxon>Apiosporaceae</taxon>
        <taxon>Neoarthrinium</taxon>
    </lineage>
</organism>
<dbReference type="GO" id="GO:0000272">
    <property type="term" value="P:polysaccharide catabolic process"/>
    <property type="evidence" value="ECO:0007669"/>
    <property type="project" value="UniProtKB-KW"/>
</dbReference>
<dbReference type="Proteomes" id="UP000829685">
    <property type="component" value="Unassembled WGS sequence"/>
</dbReference>
<proteinExistence type="inferred from homology"/>
<evidence type="ECO:0000256" key="8">
    <source>
        <dbReference type="ARBA" id="ARBA00023295"/>
    </source>
</evidence>
<feature type="signal peptide" evidence="10">
    <location>
        <begin position="1"/>
        <end position="19"/>
    </location>
</feature>
<sequence length="321" mass="34321">MYSKIALATSTLLVTGSTAIDIPANIKTFYNNVVAQGDCKTKLASGLYSYKDGPPDWSYCGDHLQDYGIIYIQGQQGQLANMDIDCDGQQREPNNGRCGHNPSDQSMTAMRDYLQAYQIPGITDLNTYVHPYIVFGNSGTNPHNVPFDPRDHGVQPLSIVLVVTPDNLVCGIWGDTNGGERDASFVGESALATGELAFGDEVNGTVSHEANDVLYIAFTGADAVPGKNGADWAADTKEDFAASIATQCATLGTALARRANGTVIVRILSLVRLGSVHNRKTVAGPAIAQEPLARRMLIAVTTWLASVEIAGRLNNGRQSMK</sequence>
<evidence type="ECO:0000256" key="1">
    <source>
        <dbReference type="ARBA" id="ARBA00000405"/>
    </source>
</evidence>
<gene>
    <name evidence="11" type="ORF">JX265_002966</name>
</gene>
<evidence type="ECO:0000256" key="7">
    <source>
        <dbReference type="ARBA" id="ARBA00023277"/>
    </source>
</evidence>
<comment type="catalytic activity">
    <reaction evidence="1 10">
        <text>Endohydrolysis of beta-(1-&gt;4)-linkages between D-glucosamine residues in a partly acetylated chitosan.</text>
        <dbReference type="EC" id="3.2.1.132"/>
    </reaction>
</comment>
<evidence type="ECO:0000256" key="2">
    <source>
        <dbReference type="ARBA" id="ARBA00004613"/>
    </source>
</evidence>
<dbReference type="Pfam" id="PF07335">
    <property type="entry name" value="Glyco_hydro_75"/>
    <property type="match status" value="1"/>
</dbReference>
<evidence type="ECO:0000256" key="4">
    <source>
        <dbReference type="ARBA" id="ARBA00022525"/>
    </source>
</evidence>
<evidence type="ECO:0000256" key="3">
    <source>
        <dbReference type="ARBA" id="ARBA00007799"/>
    </source>
</evidence>
<evidence type="ECO:0000313" key="12">
    <source>
        <dbReference type="Proteomes" id="UP000829685"/>
    </source>
</evidence>
<evidence type="ECO:0000256" key="9">
    <source>
        <dbReference type="ARBA" id="ARBA00023326"/>
    </source>
</evidence>
<evidence type="ECO:0000256" key="6">
    <source>
        <dbReference type="ARBA" id="ARBA00022801"/>
    </source>
</evidence>
<reference evidence="11" key="1">
    <citation type="submission" date="2021-03" db="EMBL/GenBank/DDBJ databases">
        <title>Revisited historic fungal species revealed as producer of novel bioactive compounds through whole genome sequencing and comparative genomics.</title>
        <authorList>
            <person name="Vignolle G.A."/>
            <person name="Hochenegger N."/>
            <person name="Mach R.L."/>
            <person name="Mach-Aigner A.R."/>
            <person name="Javad Rahimi M."/>
            <person name="Salim K.A."/>
            <person name="Chan C.M."/>
            <person name="Lim L.B.L."/>
            <person name="Cai F."/>
            <person name="Druzhinina I.S."/>
            <person name="U'Ren J.M."/>
            <person name="Derntl C."/>
        </authorList>
    </citation>
    <scope>NUCLEOTIDE SEQUENCE</scope>
    <source>
        <strain evidence="11">TUCIM 5799</strain>
    </source>
</reference>
<keyword evidence="4" id="KW-0964">Secreted</keyword>
<accession>A0A9P9WT29</accession>
<comment type="subcellular location">
    <subcellularLocation>
        <location evidence="2 10">Secreted</location>
    </subcellularLocation>
</comment>
<keyword evidence="9 10" id="KW-0624">Polysaccharide degradation</keyword>
<keyword evidence="6 10" id="KW-0378">Hydrolase</keyword>
<dbReference type="EC" id="3.2.1.132" evidence="10"/>
<evidence type="ECO:0000313" key="11">
    <source>
        <dbReference type="EMBL" id="KAI1878789.1"/>
    </source>
</evidence>
<dbReference type="PANTHER" id="PTHR42061:SF6">
    <property type="entry name" value="ENDO-CHITOSANASE"/>
    <property type="match status" value="1"/>
</dbReference>
<keyword evidence="7" id="KW-0119">Carbohydrate metabolism</keyword>
<keyword evidence="5 10" id="KW-0732">Signal</keyword>
<dbReference type="GO" id="GO:0005576">
    <property type="term" value="C:extracellular region"/>
    <property type="evidence" value="ECO:0007669"/>
    <property type="project" value="UniProtKB-SubCell"/>
</dbReference>
<keyword evidence="12" id="KW-1185">Reference proteome</keyword>
<dbReference type="PANTHER" id="PTHR42061">
    <property type="entry name" value="ENDO-CHITOSANASE"/>
    <property type="match status" value="1"/>
</dbReference>
<comment type="caution">
    <text evidence="11">The sequence shown here is derived from an EMBL/GenBank/DDBJ whole genome shotgun (WGS) entry which is preliminary data.</text>
</comment>
<name>A0A9P9WT29_9PEZI</name>
<dbReference type="AlphaFoldDB" id="A0A9P9WT29"/>
<feature type="chain" id="PRO_5040544924" description="Endo-chitosanase" evidence="10">
    <location>
        <begin position="20"/>
        <end position="321"/>
    </location>
</feature>